<feature type="region of interest" description="Disordered" evidence="7">
    <location>
        <begin position="510"/>
        <end position="531"/>
    </location>
</feature>
<accession>A0ABW5ZG69</accession>
<dbReference type="SMART" id="SM00283">
    <property type="entry name" value="MA"/>
    <property type="match status" value="1"/>
</dbReference>
<dbReference type="Proteomes" id="UP001597561">
    <property type="component" value="Unassembled WGS sequence"/>
</dbReference>
<dbReference type="PANTHER" id="PTHR32089">
    <property type="entry name" value="METHYL-ACCEPTING CHEMOTAXIS PROTEIN MCPB"/>
    <property type="match status" value="1"/>
</dbReference>
<evidence type="ECO:0000256" key="3">
    <source>
        <dbReference type="ARBA" id="ARBA00023136"/>
    </source>
</evidence>
<dbReference type="PROSITE" id="PS50111">
    <property type="entry name" value="CHEMOTAXIS_TRANSDUC_2"/>
    <property type="match status" value="1"/>
</dbReference>
<evidence type="ECO:0000259" key="10">
    <source>
        <dbReference type="PROSITE" id="PS50111"/>
    </source>
</evidence>
<dbReference type="Gene3D" id="1.10.287.950">
    <property type="entry name" value="Methyl-accepting chemotaxis protein"/>
    <property type="match status" value="1"/>
</dbReference>
<protein>
    <submittedName>
        <fullName evidence="12">Methyl-accepting chemotaxis protein</fullName>
    </submittedName>
</protein>
<name>A0ABW5ZG69_9BACL</name>
<dbReference type="SMART" id="SM00304">
    <property type="entry name" value="HAMP"/>
    <property type="match status" value="1"/>
</dbReference>
<dbReference type="EMBL" id="JBHUPG010000014">
    <property type="protein sequence ID" value="MFD2911878.1"/>
    <property type="molecule type" value="Genomic_DNA"/>
</dbReference>
<dbReference type="Pfam" id="PF00672">
    <property type="entry name" value="HAMP"/>
    <property type="match status" value="1"/>
</dbReference>
<reference evidence="13" key="1">
    <citation type="journal article" date="2019" name="Int. J. Syst. Evol. Microbiol.">
        <title>The Global Catalogue of Microorganisms (GCM) 10K type strain sequencing project: providing services to taxonomists for standard genome sequencing and annotation.</title>
        <authorList>
            <consortium name="The Broad Institute Genomics Platform"/>
            <consortium name="The Broad Institute Genome Sequencing Center for Infectious Disease"/>
            <person name="Wu L."/>
            <person name="Ma J."/>
        </authorList>
    </citation>
    <scope>NUCLEOTIDE SEQUENCE [LARGE SCALE GENOMIC DNA]</scope>
    <source>
        <strain evidence="13">KCTC 13528</strain>
    </source>
</reference>
<feature type="compositionally biased region" description="Low complexity" evidence="7">
    <location>
        <begin position="522"/>
        <end position="531"/>
    </location>
</feature>
<feature type="region of interest" description="Disordered" evidence="7">
    <location>
        <begin position="558"/>
        <end position="606"/>
    </location>
</feature>
<comment type="similarity">
    <text evidence="5">Belongs to the methyl-accepting chemotaxis (MCP) protein family.</text>
</comment>
<feature type="transmembrane region" description="Helical" evidence="8">
    <location>
        <begin position="181"/>
        <end position="204"/>
    </location>
</feature>
<dbReference type="Pfam" id="PF00015">
    <property type="entry name" value="MCPsignal"/>
    <property type="match status" value="1"/>
</dbReference>
<organism evidence="12 13">
    <name type="scientific">Jeotgalibacillus terrae</name>
    <dbReference type="NCBI Taxonomy" id="587735"/>
    <lineage>
        <taxon>Bacteria</taxon>
        <taxon>Bacillati</taxon>
        <taxon>Bacillota</taxon>
        <taxon>Bacilli</taxon>
        <taxon>Bacillales</taxon>
        <taxon>Caryophanaceae</taxon>
        <taxon>Jeotgalibacillus</taxon>
    </lineage>
</organism>
<dbReference type="InterPro" id="IPR000595">
    <property type="entry name" value="cNMP-bd_dom"/>
</dbReference>
<dbReference type="InterPro" id="IPR024478">
    <property type="entry name" value="HlyB_4HB_MCP"/>
</dbReference>
<feature type="compositionally biased region" description="Acidic residues" evidence="7">
    <location>
        <begin position="562"/>
        <end position="582"/>
    </location>
</feature>
<keyword evidence="4 6" id="KW-0807">Transducer</keyword>
<keyword evidence="3 8" id="KW-0472">Membrane</keyword>
<dbReference type="CDD" id="cd11386">
    <property type="entry name" value="MCP_signal"/>
    <property type="match status" value="1"/>
</dbReference>
<dbReference type="SUPFAM" id="SSF58104">
    <property type="entry name" value="Methyl-accepting chemotaxis protein (MCP) signaling domain"/>
    <property type="match status" value="1"/>
</dbReference>
<keyword evidence="8" id="KW-0812">Transmembrane</keyword>
<dbReference type="CDD" id="cd06225">
    <property type="entry name" value="HAMP"/>
    <property type="match status" value="1"/>
</dbReference>
<gene>
    <name evidence="12" type="ORF">ACFS5P_08325</name>
</gene>
<evidence type="ECO:0000313" key="12">
    <source>
        <dbReference type="EMBL" id="MFD2911878.1"/>
    </source>
</evidence>
<dbReference type="Gene3D" id="6.10.340.10">
    <property type="match status" value="1"/>
</dbReference>
<dbReference type="PROSITE" id="PS50885">
    <property type="entry name" value="HAMP"/>
    <property type="match status" value="1"/>
</dbReference>
<dbReference type="Pfam" id="PF12729">
    <property type="entry name" value="4HB_MCP_1"/>
    <property type="match status" value="1"/>
</dbReference>
<evidence type="ECO:0000256" key="1">
    <source>
        <dbReference type="ARBA" id="ARBA00004236"/>
    </source>
</evidence>
<evidence type="ECO:0000259" key="9">
    <source>
        <dbReference type="PROSITE" id="PS50042"/>
    </source>
</evidence>
<feature type="domain" description="HAMP" evidence="11">
    <location>
        <begin position="201"/>
        <end position="254"/>
    </location>
</feature>
<evidence type="ECO:0000256" key="5">
    <source>
        <dbReference type="ARBA" id="ARBA00029447"/>
    </source>
</evidence>
<keyword evidence="13" id="KW-1185">Reference proteome</keyword>
<dbReference type="RefSeq" id="WP_204730703.1">
    <property type="nucleotide sequence ID" value="NZ_JAFBDK010000022.1"/>
</dbReference>
<keyword evidence="2" id="KW-1003">Cell membrane</keyword>
<evidence type="ECO:0000256" key="2">
    <source>
        <dbReference type="ARBA" id="ARBA00022475"/>
    </source>
</evidence>
<evidence type="ECO:0000259" key="11">
    <source>
        <dbReference type="PROSITE" id="PS50885"/>
    </source>
</evidence>
<comment type="subcellular location">
    <subcellularLocation>
        <location evidence="1">Cell membrane</location>
    </subcellularLocation>
</comment>
<proteinExistence type="inferred from homology"/>
<evidence type="ECO:0000256" key="7">
    <source>
        <dbReference type="SAM" id="MobiDB-lite"/>
    </source>
</evidence>
<evidence type="ECO:0000256" key="6">
    <source>
        <dbReference type="PROSITE-ProRule" id="PRU00284"/>
    </source>
</evidence>
<dbReference type="InterPro" id="IPR003660">
    <property type="entry name" value="HAMP_dom"/>
</dbReference>
<evidence type="ECO:0000313" key="13">
    <source>
        <dbReference type="Proteomes" id="UP001597561"/>
    </source>
</evidence>
<evidence type="ECO:0000256" key="4">
    <source>
        <dbReference type="ARBA" id="ARBA00023224"/>
    </source>
</evidence>
<evidence type="ECO:0000256" key="8">
    <source>
        <dbReference type="SAM" id="Phobius"/>
    </source>
</evidence>
<dbReference type="PROSITE" id="PS50042">
    <property type="entry name" value="CNMP_BINDING_3"/>
    <property type="match status" value="1"/>
</dbReference>
<keyword evidence="8" id="KW-1133">Transmembrane helix</keyword>
<feature type="domain" description="Methyl-accepting transducer" evidence="10">
    <location>
        <begin position="273"/>
        <end position="523"/>
    </location>
</feature>
<dbReference type="InterPro" id="IPR004089">
    <property type="entry name" value="MCPsignal_dom"/>
</dbReference>
<sequence>MKKLKWKLMSAFFILVLFIGGLAAFNVYSITNINEETENLIEEELMLLSIDQEMKFNVSQQIALTRGYVLYGEPDYSEGFDELAAVNDELAETLQGYDVSKEMKSVLTITRVWQEGVRERVFSMYDNGREEDARVLFRANFEPTARGIMDSLEKISTAREAEMDQAGQSIIENGQQTITTILVISGIVMLLAIIMSVIVAGQITKPISMVTKRMKAIARGSLPAESLHTKSKDEVGQLVHAVNEMNHQLRDLVSGVSGVSTSVFEKGSHLSESAEEVREGSRQIAVTMSELADGAGVQAESSSSLSEKMNGFIAVIKSSAEKGTKAQEKTDDMLELSKDGGIKMNETIRTVNGINTSFKEAMEKVNGLDTQAQSISKLVQVIQDIADQTNLLALNAAIEAARAGEHGKGFAVVADEVRKLAVQVSASISDITSIIGSIQKESKDTVAVLEDGYGKVSAGAEQMEETSESFTKIDDQVKAVSEQMKMIAASLYDIVNGSEEMHQEIEQIASVSEESAAGIEQTSASAEESSTTMEMVYDSSRALIHDARDLRDRIGMFRVEEAEVPEEPEEPVTEEGTSDESTEAGGYEERDAIEENNEADNKEQAS</sequence>
<feature type="domain" description="Cyclic nucleotide-binding" evidence="9">
    <location>
        <begin position="136"/>
        <end position="216"/>
    </location>
</feature>
<dbReference type="PANTHER" id="PTHR32089:SF112">
    <property type="entry name" value="LYSOZYME-LIKE PROTEIN-RELATED"/>
    <property type="match status" value="1"/>
</dbReference>
<comment type="caution">
    <text evidence="12">The sequence shown here is derived from an EMBL/GenBank/DDBJ whole genome shotgun (WGS) entry which is preliminary data.</text>
</comment>